<reference evidence="2" key="2">
    <citation type="submission" date="2016-04" db="EMBL/GenBank/DDBJ databases">
        <title>First Complete Genome Sequence of a Subdivision 6 Acidobacterium.</title>
        <authorList>
            <person name="Huang S."/>
            <person name="Vieira S."/>
            <person name="Bunk B."/>
            <person name="Riedel T."/>
            <person name="Sproeer C."/>
            <person name="Overmann J."/>
        </authorList>
    </citation>
    <scope>NUCLEOTIDE SEQUENCE [LARGE SCALE GENOMIC DNA]</scope>
    <source>
        <strain evidence="2">DSM 100886 HEG_-6_39</strain>
    </source>
</reference>
<evidence type="ECO:0000313" key="1">
    <source>
        <dbReference type="EMBL" id="AMY08492.1"/>
    </source>
</evidence>
<protein>
    <submittedName>
        <fullName evidence="1">Uncharacterized protein</fullName>
    </submittedName>
</protein>
<gene>
    <name evidence="1" type="ORF">LuPra_01692</name>
</gene>
<dbReference type="Proteomes" id="UP000076079">
    <property type="component" value="Chromosome"/>
</dbReference>
<dbReference type="RefSeq" id="WP_234800790.1">
    <property type="nucleotide sequence ID" value="NZ_CP015136.1"/>
</dbReference>
<accession>A0A143PIT7</accession>
<sequence>MPLGEVYAFISALYFRGKLAYADCFAPGRSFVITPCLGLLAPSTPVRAREFEQLASVPIDAGEPRYLEPLRRDVVRLSRDWPGDVVLLGSIASPKYTQPLIDVLGSRLVFPSTFVGRGDMSRGGVLLRAVRAGQELDYIPVSGAALRGTRPPRLPRP</sequence>
<dbReference type="EMBL" id="CP015136">
    <property type="protein sequence ID" value="AMY08492.1"/>
    <property type="molecule type" value="Genomic_DNA"/>
</dbReference>
<reference evidence="1 2" key="1">
    <citation type="journal article" date="2016" name="Genome Announc.">
        <title>First Complete Genome Sequence of a Subdivision 6 Acidobacterium Strain.</title>
        <authorList>
            <person name="Huang S."/>
            <person name="Vieira S."/>
            <person name="Bunk B."/>
            <person name="Riedel T."/>
            <person name="Sproer C."/>
            <person name="Overmann J."/>
        </authorList>
    </citation>
    <scope>NUCLEOTIDE SEQUENCE [LARGE SCALE GENOMIC DNA]</scope>
    <source>
        <strain evidence="2">DSM 100886 HEG_-6_39</strain>
    </source>
</reference>
<evidence type="ECO:0000313" key="2">
    <source>
        <dbReference type="Proteomes" id="UP000076079"/>
    </source>
</evidence>
<dbReference type="KEGG" id="abac:LuPra_01692"/>
<organism evidence="1 2">
    <name type="scientific">Luteitalea pratensis</name>
    <dbReference type="NCBI Taxonomy" id="1855912"/>
    <lineage>
        <taxon>Bacteria</taxon>
        <taxon>Pseudomonadati</taxon>
        <taxon>Acidobacteriota</taxon>
        <taxon>Vicinamibacteria</taxon>
        <taxon>Vicinamibacterales</taxon>
        <taxon>Vicinamibacteraceae</taxon>
        <taxon>Luteitalea</taxon>
    </lineage>
</organism>
<proteinExistence type="predicted"/>
<name>A0A143PIT7_LUTPR</name>
<dbReference type="AlphaFoldDB" id="A0A143PIT7"/>
<keyword evidence="2" id="KW-1185">Reference proteome</keyword>
<dbReference type="PATRIC" id="fig|1813736.3.peg.1763"/>